<gene>
    <name evidence="2" type="ORF">METESE_31840</name>
</gene>
<accession>A0AA48H6E8</accession>
<name>A0AA48H6E8_9BACT</name>
<dbReference type="KEGG" id="msea:METESE_31840"/>
<dbReference type="EMBL" id="AP027081">
    <property type="protein sequence ID" value="BDU78226.1"/>
    <property type="molecule type" value="Genomic_DNA"/>
</dbReference>
<dbReference type="AlphaFoldDB" id="A0AA48H6E8"/>
<dbReference type="Pfam" id="PF12412">
    <property type="entry name" value="DUF3667"/>
    <property type="match status" value="1"/>
</dbReference>
<keyword evidence="1" id="KW-0812">Transmembrane</keyword>
<protein>
    <recommendedName>
        <fullName evidence="4">DUF3667 domain-containing protein</fullName>
    </recommendedName>
</protein>
<evidence type="ECO:0000313" key="3">
    <source>
        <dbReference type="Proteomes" id="UP001228113"/>
    </source>
</evidence>
<keyword evidence="1" id="KW-1133">Transmembrane helix</keyword>
<feature type="transmembrane region" description="Helical" evidence="1">
    <location>
        <begin position="255"/>
        <end position="277"/>
    </location>
</feature>
<dbReference type="RefSeq" id="WP_243329683.1">
    <property type="nucleotide sequence ID" value="NZ_AP027081.1"/>
</dbReference>
<keyword evidence="3" id="KW-1185">Reference proteome</keyword>
<reference evidence="2" key="1">
    <citation type="journal article" date="2023" name="Int. J. Syst. Evol. Microbiol.">
        <title>Mesoterricola silvestris gen. nov., sp. nov., Mesoterricola sediminis sp. nov., Geothrix oryzae sp. nov., Geothrix edaphica sp. nov., Geothrix rubra sp. nov., and Geothrix limicola sp. nov., six novel members of Acidobacteriota isolated from soils.</title>
        <authorList>
            <person name="Itoh H."/>
            <person name="Sugisawa Y."/>
            <person name="Mise K."/>
            <person name="Xu Z."/>
            <person name="Kuniyasu M."/>
            <person name="Ushijima N."/>
            <person name="Kawano K."/>
            <person name="Kobayashi E."/>
            <person name="Shiratori Y."/>
            <person name="Masuda Y."/>
            <person name="Senoo K."/>
        </authorList>
    </citation>
    <scope>NUCLEOTIDE SEQUENCE</scope>
    <source>
        <strain evidence="2">W786</strain>
    </source>
</reference>
<organism evidence="2 3">
    <name type="scientific">Mesoterricola sediminis</name>
    <dbReference type="NCBI Taxonomy" id="2927980"/>
    <lineage>
        <taxon>Bacteria</taxon>
        <taxon>Pseudomonadati</taxon>
        <taxon>Acidobacteriota</taxon>
        <taxon>Holophagae</taxon>
        <taxon>Holophagales</taxon>
        <taxon>Holophagaceae</taxon>
        <taxon>Mesoterricola</taxon>
    </lineage>
</organism>
<evidence type="ECO:0000313" key="2">
    <source>
        <dbReference type="EMBL" id="BDU78226.1"/>
    </source>
</evidence>
<keyword evidence="1" id="KW-0472">Membrane</keyword>
<feature type="transmembrane region" description="Helical" evidence="1">
    <location>
        <begin position="161"/>
        <end position="182"/>
    </location>
</feature>
<evidence type="ECO:0000256" key="1">
    <source>
        <dbReference type="SAM" id="Phobius"/>
    </source>
</evidence>
<feature type="transmembrane region" description="Helical" evidence="1">
    <location>
        <begin position="194"/>
        <end position="212"/>
    </location>
</feature>
<evidence type="ECO:0008006" key="4">
    <source>
        <dbReference type="Google" id="ProtNLM"/>
    </source>
</evidence>
<feature type="transmembrane region" description="Helical" evidence="1">
    <location>
        <begin position="224"/>
        <end position="243"/>
    </location>
</feature>
<dbReference type="InterPro" id="IPR022134">
    <property type="entry name" value="DUF3667"/>
</dbReference>
<dbReference type="Proteomes" id="UP001228113">
    <property type="component" value="Chromosome"/>
</dbReference>
<proteinExistence type="predicted"/>
<feature type="transmembrane region" description="Helical" evidence="1">
    <location>
        <begin position="87"/>
        <end position="104"/>
    </location>
</feature>
<sequence>MDEGTASLGACLDCGAELHGRYCSACGQRGGPRDLRLLHVLEEMVHDLSHFDGRLLRTLRLMLLRPGQVTAEYLAGRRTRHVPPFRLYVFISFVLFLLLGFAPARKGAPAAHGPAAVRVAEDVPVDADIRVEGIPHAEQLRKGVLWAKEDPRAFREALLHWTSRAMFVLLPTFAALLFLAFFRSRRYFVEHVIFSLHVHAFAFSVFILQRLLDLVPWEPAGSAGSWLILALPVHLGLAMKRVYGGPAWKIVLKGALISAAYLILVLVVLFGALLWVLDHGGH</sequence>